<protein>
    <submittedName>
        <fullName evidence="5">DAK2 domain-containing protein</fullName>
    </submittedName>
</protein>
<gene>
    <name evidence="5" type="ORF">ENN51_05320</name>
</gene>
<reference evidence="5" key="1">
    <citation type="journal article" date="2020" name="mSystems">
        <title>Genome- and Community-Level Interaction Insights into Carbon Utilization and Element Cycling Functions of Hydrothermarchaeota in Hydrothermal Sediment.</title>
        <authorList>
            <person name="Zhou Z."/>
            <person name="Liu Y."/>
            <person name="Xu W."/>
            <person name="Pan J."/>
            <person name="Luo Z.H."/>
            <person name="Li M."/>
        </authorList>
    </citation>
    <scope>NUCLEOTIDE SEQUENCE [LARGE SCALE GENOMIC DNA]</scope>
    <source>
        <strain evidence="5">SpSt-1182</strain>
    </source>
</reference>
<keyword evidence="3" id="KW-0472">Membrane</keyword>
<dbReference type="Gene3D" id="3.30.1180.10">
    <property type="match status" value="1"/>
</dbReference>
<dbReference type="Gene3D" id="3.40.50.10170">
    <property type="match status" value="1"/>
</dbReference>
<evidence type="ECO:0000313" key="5">
    <source>
        <dbReference type="EMBL" id="HDQ99690.1"/>
    </source>
</evidence>
<dbReference type="GO" id="GO:0004371">
    <property type="term" value="F:glycerone kinase activity"/>
    <property type="evidence" value="ECO:0007669"/>
    <property type="project" value="InterPro"/>
</dbReference>
<dbReference type="InterPro" id="IPR004007">
    <property type="entry name" value="DhaL_dom"/>
</dbReference>
<evidence type="ECO:0000259" key="4">
    <source>
        <dbReference type="PROSITE" id="PS51480"/>
    </source>
</evidence>
<keyword evidence="2" id="KW-0446">Lipid-binding</keyword>
<organism evidence="5">
    <name type="scientific">candidate division WOR-3 bacterium</name>
    <dbReference type="NCBI Taxonomy" id="2052148"/>
    <lineage>
        <taxon>Bacteria</taxon>
        <taxon>Bacteria division WOR-3</taxon>
    </lineage>
</organism>
<proteinExistence type="predicted"/>
<dbReference type="GO" id="GO:0008289">
    <property type="term" value="F:lipid binding"/>
    <property type="evidence" value="ECO:0007669"/>
    <property type="project" value="UniProtKB-KW"/>
</dbReference>
<dbReference type="Proteomes" id="UP000885672">
    <property type="component" value="Unassembled WGS sequence"/>
</dbReference>
<dbReference type="EMBL" id="DSBX01000201">
    <property type="protein sequence ID" value="HDQ99690.1"/>
    <property type="molecule type" value="Genomic_DNA"/>
</dbReference>
<dbReference type="AlphaFoldDB" id="A0A7V0T5S0"/>
<dbReference type="PROSITE" id="PS51482">
    <property type="entry name" value="DEGV"/>
    <property type="match status" value="1"/>
</dbReference>
<feature type="domain" description="DhaL" evidence="4">
    <location>
        <begin position="376"/>
        <end position="571"/>
    </location>
</feature>
<dbReference type="InterPro" id="IPR050270">
    <property type="entry name" value="DegV_domain_contain"/>
</dbReference>
<dbReference type="Pfam" id="PF02734">
    <property type="entry name" value="Dak2"/>
    <property type="match status" value="1"/>
</dbReference>
<dbReference type="PANTHER" id="PTHR33434">
    <property type="entry name" value="DEGV DOMAIN-CONTAINING PROTEIN DR_1986-RELATED"/>
    <property type="match status" value="1"/>
</dbReference>
<comment type="function">
    <text evidence="1">May bind long-chain fatty acids, such as palmitate, and may play a role in lipid transport or fatty acid metabolism.</text>
</comment>
<dbReference type="InterPro" id="IPR036117">
    <property type="entry name" value="DhaL_dom_sf"/>
</dbReference>
<dbReference type="SUPFAM" id="SSF101473">
    <property type="entry name" value="DhaL-like"/>
    <property type="match status" value="1"/>
</dbReference>
<keyword evidence="3" id="KW-0812">Transmembrane</keyword>
<dbReference type="InterPro" id="IPR003797">
    <property type="entry name" value="DegV"/>
</dbReference>
<name>A0A7V0T5S0_UNCW3</name>
<feature type="transmembrane region" description="Helical" evidence="3">
    <location>
        <begin position="705"/>
        <end position="726"/>
    </location>
</feature>
<evidence type="ECO:0000256" key="1">
    <source>
        <dbReference type="ARBA" id="ARBA00003238"/>
    </source>
</evidence>
<keyword evidence="3" id="KW-1133">Transmembrane helix</keyword>
<sequence>MAVRAIQGLWDYGGVRSAETERSCTTSFPVQGGVTPRPFLCPGSVDKRCGRRTMATRGCTAMMAAPHSETGRPVRIVVDGTTNTDPATRRRLGIAIIPIHISGLPGEVASRLAAGGHEALYDHLDRPHRPEEQCGTRAGSVWEARQVFEDLIRWEDCDIICLVACGRLSAVYDNASRAARELSGRYENRIVVLGEQAFLALELLGEAAAAYAAAGHGFEEVLAFIEDKQDRAFMTGSIVDLARLRRSGRVAIPRTLTLVARPFLRLFGLVPTFILEEGRPRTTALIRKRRLACHALDTTSERVGFHEPVIARVAYSGSGVRAEAEKLRDAVVESPELRLAEPVAIERVSPVVGVHAGSSLVAFAALGLGYDLLSTPVLVRILQAAQAELQNFRRMLNAINVFPVRDGDTGSNLLSPLTGVDTEIAEDLPFPEALDRVASLVARRGGGYSGGALAAYLLGVAAHVRAHESGPELGLETLVGALARGTDRAYEYFGEDAKEGTILSVMRACDRAAAEAFRTRPTLRHVLGHAWLAATDELLSPAVQPVEILRREHLAHAGGVGFALLFWAALDTLGLSRDSRLRERRRLVLYEVRRHAELGGRLVYRRQPAGLRGYCVEASVRGDVARELRAEFGTLDNRLAEPKLTFNFADGVTHFHFHVSPGLEAEVLRIAARHGFAEQPRPPTRLDKRRREIVGFRLLGILKRIAGHIVSFSVNWVAYALLFPIMRYRAYRRLKALETKIEHLALSRLGLAALADTTPRACLLLDAQGNVTFANASAGRPVATDAGVIEDYLPREEARVLRFRLSEADGRQAAFSFNVGDRVMTVQPLGDNHRAGGFLVLIDRAGTASVRARVDD</sequence>
<dbReference type="PROSITE" id="PS51480">
    <property type="entry name" value="DHAL"/>
    <property type="match status" value="1"/>
</dbReference>
<dbReference type="GO" id="GO:0006071">
    <property type="term" value="P:glycerol metabolic process"/>
    <property type="evidence" value="ECO:0007669"/>
    <property type="project" value="InterPro"/>
</dbReference>
<dbReference type="Pfam" id="PF02645">
    <property type="entry name" value="DegV"/>
    <property type="match status" value="1"/>
</dbReference>
<evidence type="ECO:0000256" key="3">
    <source>
        <dbReference type="SAM" id="Phobius"/>
    </source>
</evidence>
<dbReference type="InterPro" id="IPR043168">
    <property type="entry name" value="DegV_C"/>
</dbReference>
<comment type="caution">
    <text evidence="5">The sequence shown here is derived from an EMBL/GenBank/DDBJ whole genome shotgun (WGS) entry which is preliminary data.</text>
</comment>
<accession>A0A7V0T5S0</accession>
<dbReference type="SUPFAM" id="SSF82549">
    <property type="entry name" value="DAK1/DegV-like"/>
    <property type="match status" value="1"/>
</dbReference>
<dbReference type="Gene3D" id="1.25.40.340">
    <property type="match status" value="1"/>
</dbReference>
<evidence type="ECO:0000256" key="2">
    <source>
        <dbReference type="ARBA" id="ARBA00023121"/>
    </source>
</evidence>
<dbReference type="SMART" id="SM01120">
    <property type="entry name" value="Dak2"/>
    <property type="match status" value="1"/>
</dbReference>
<dbReference type="PANTHER" id="PTHR33434:SF3">
    <property type="entry name" value="DEGV DOMAIN-CONTAINING PROTEIN YITS"/>
    <property type="match status" value="1"/>
</dbReference>